<accession>A0ABD2X7V7</accession>
<protein>
    <recommendedName>
        <fullName evidence="2">DUF7041 domain-containing protein</fullName>
    </recommendedName>
</protein>
<dbReference type="EMBL" id="JBJJXI010000049">
    <property type="protein sequence ID" value="KAL3401060.1"/>
    <property type="molecule type" value="Genomic_DNA"/>
</dbReference>
<evidence type="ECO:0000256" key="1">
    <source>
        <dbReference type="SAM" id="MobiDB-lite"/>
    </source>
</evidence>
<evidence type="ECO:0000259" key="2">
    <source>
        <dbReference type="Pfam" id="PF23055"/>
    </source>
</evidence>
<feature type="domain" description="DUF7041" evidence="2">
    <location>
        <begin position="1"/>
        <end position="82"/>
    </location>
</feature>
<comment type="caution">
    <text evidence="3">The sequence shown here is derived from an EMBL/GenBank/DDBJ whole genome shotgun (WGS) entry which is preliminary data.</text>
</comment>
<dbReference type="Proteomes" id="UP001627154">
    <property type="component" value="Unassembled WGS sequence"/>
</dbReference>
<dbReference type="InterPro" id="IPR055469">
    <property type="entry name" value="DUF7041"/>
</dbReference>
<reference evidence="3 4" key="1">
    <citation type="journal article" date="2024" name="bioRxiv">
        <title>A reference genome for Trichogramma kaykai: A tiny desert-dwelling parasitoid wasp with competing sex-ratio distorters.</title>
        <authorList>
            <person name="Culotta J."/>
            <person name="Lindsey A.R."/>
        </authorList>
    </citation>
    <scope>NUCLEOTIDE SEQUENCE [LARGE SCALE GENOMIC DNA]</scope>
    <source>
        <strain evidence="3 4">KSX58</strain>
    </source>
</reference>
<dbReference type="AlphaFoldDB" id="A0ABD2X7V7"/>
<feature type="compositionally biased region" description="Basic residues" evidence="1">
    <location>
        <begin position="196"/>
        <end position="210"/>
    </location>
</feature>
<evidence type="ECO:0000313" key="3">
    <source>
        <dbReference type="EMBL" id="KAL3401060.1"/>
    </source>
</evidence>
<keyword evidence="4" id="KW-1185">Reference proteome</keyword>
<gene>
    <name evidence="3" type="ORF">TKK_005695</name>
</gene>
<evidence type="ECO:0000313" key="4">
    <source>
        <dbReference type="Proteomes" id="UP001627154"/>
    </source>
</evidence>
<dbReference type="PANTHER" id="PTHR33327">
    <property type="entry name" value="ENDONUCLEASE"/>
    <property type="match status" value="1"/>
</dbReference>
<name>A0ABD2X7V7_9HYME</name>
<dbReference type="Pfam" id="PF23055">
    <property type="entry name" value="DUF7041"/>
    <property type="match status" value="1"/>
</dbReference>
<sequence length="253" mass="28782">MPQFWRTVPEQWFDVVEHYFSSRGISSDEDRYFTVVSSLGADILHEVSDTIRTLPSLNRYASLKQILLNKFSENEEERLNRFAAFSSMGSHSLAEFFNVLLAAGGDTFPRESILKVWKQRLPIDIRVQLGAPAVIANESSLLRRAEEVFTFLKSSNRIVVDAVSSGSVADDMTEVLLKHIQRLDSKLDSQSYSQSHKSRDRKSYANKRNNRKNDRSRSSTSKSDDVVICEAHAKYGDNTYARSCKPPCNFDNN</sequence>
<feature type="region of interest" description="Disordered" evidence="1">
    <location>
        <begin position="187"/>
        <end position="223"/>
    </location>
</feature>
<proteinExistence type="predicted"/>
<feature type="compositionally biased region" description="Basic and acidic residues" evidence="1">
    <location>
        <begin position="211"/>
        <end position="223"/>
    </location>
</feature>
<dbReference type="PANTHER" id="PTHR33327:SF3">
    <property type="entry name" value="RNA-DIRECTED DNA POLYMERASE"/>
    <property type="match status" value="1"/>
</dbReference>
<organism evidence="3 4">
    <name type="scientific">Trichogramma kaykai</name>
    <dbReference type="NCBI Taxonomy" id="54128"/>
    <lineage>
        <taxon>Eukaryota</taxon>
        <taxon>Metazoa</taxon>
        <taxon>Ecdysozoa</taxon>
        <taxon>Arthropoda</taxon>
        <taxon>Hexapoda</taxon>
        <taxon>Insecta</taxon>
        <taxon>Pterygota</taxon>
        <taxon>Neoptera</taxon>
        <taxon>Endopterygota</taxon>
        <taxon>Hymenoptera</taxon>
        <taxon>Apocrita</taxon>
        <taxon>Proctotrupomorpha</taxon>
        <taxon>Chalcidoidea</taxon>
        <taxon>Trichogrammatidae</taxon>
        <taxon>Trichogramma</taxon>
    </lineage>
</organism>